<name>A0ACC6PC86_9BACL</name>
<dbReference type="Proteomes" id="UP001380953">
    <property type="component" value="Unassembled WGS sequence"/>
</dbReference>
<protein>
    <submittedName>
        <fullName evidence="1">Energy-coupling factor transporter transmembrane component T</fullName>
    </submittedName>
</protein>
<reference evidence="1" key="1">
    <citation type="submission" date="2024-03" db="EMBL/GenBank/DDBJ databases">
        <title>Whole genome sequecning of epiphytes from Marcgravia umbellata leaves.</title>
        <authorList>
            <person name="Kumar G."/>
            <person name="Savka M.A."/>
        </authorList>
    </citation>
    <scope>NUCLEOTIDE SEQUENCE</scope>
    <source>
        <strain evidence="1">RIT_BL5</strain>
    </source>
</reference>
<organism evidence="1 2">
    <name type="scientific">Saccharibacillus sacchari</name>
    <dbReference type="NCBI Taxonomy" id="456493"/>
    <lineage>
        <taxon>Bacteria</taxon>
        <taxon>Bacillati</taxon>
        <taxon>Bacillota</taxon>
        <taxon>Bacilli</taxon>
        <taxon>Bacillales</taxon>
        <taxon>Paenibacillaceae</taxon>
        <taxon>Saccharibacillus</taxon>
    </lineage>
</organism>
<comment type="caution">
    <text evidence="1">The sequence shown here is derived from an EMBL/GenBank/DDBJ whole genome shotgun (WGS) entry which is preliminary data.</text>
</comment>
<gene>
    <name evidence="1" type="ORF">WKI47_11410</name>
</gene>
<evidence type="ECO:0000313" key="1">
    <source>
        <dbReference type="EMBL" id="MEJ8304502.1"/>
    </source>
</evidence>
<keyword evidence="1" id="KW-0472">Membrane</keyword>
<dbReference type="EMBL" id="JBBKAR010000033">
    <property type="protein sequence ID" value="MEJ8304502.1"/>
    <property type="molecule type" value="Genomic_DNA"/>
</dbReference>
<keyword evidence="1" id="KW-0812">Transmembrane</keyword>
<keyword evidence="2" id="KW-1185">Reference proteome</keyword>
<proteinExistence type="predicted"/>
<accession>A0ACC6PC86</accession>
<evidence type="ECO:0000313" key="2">
    <source>
        <dbReference type="Proteomes" id="UP001380953"/>
    </source>
</evidence>
<sequence>MEPEVRSGRPEFGRASLAVTNNRDVSQARGQRSGLAFDPRSQLLIVLLAGAACALVSWTGALALTFVLALYLAVQGLWKAGLSFLIGMALLAVAYAGSISAGVTVLDFVAFMLGLLLRTLPVVMAAYPLGFVPSGRLIASLQRLHLPKGLLVALAVALRFLPMLRLEYESVQTSARLRGLSASKLKNWKNPLKMFEYRIVPLLMRSLKIADELAASASVRGIEAPGKRTSIYIIRLNLQDYAAPIFFIGATAAWMMWGTGG</sequence>